<keyword evidence="2" id="KW-0963">Cytoplasm</keyword>
<gene>
    <name evidence="15" type="primary">LOC109477093</name>
</gene>
<dbReference type="InterPro" id="IPR001683">
    <property type="entry name" value="PX_dom"/>
</dbReference>
<dbReference type="RefSeq" id="XP_019633694.1">
    <property type="nucleotide sequence ID" value="XM_019778135.1"/>
</dbReference>
<reference evidence="15" key="1">
    <citation type="submission" date="2025-08" db="UniProtKB">
        <authorList>
            <consortium name="RefSeq"/>
        </authorList>
    </citation>
    <scope>IDENTIFICATION</scope>
    <source>
        <tissue evidence="15">Gonad</tissue>
    </source>
</reference>
<dbReference type="GO" id="GO:0008017">
    <property type="term" value="F:microtubule binding"/>
    <property type="evidence" value="ECO:0007669"/>
    <property type="project" value="InterPro"/>
</dbReference>
<feature type="coiled-coil region" evidence="10">
    <location>
        <begin position="1264"/>
        <end position="1298"/>
    </location>
</feature>
<dbReference type="GO" id="GO:0007018">
    <property type="term" value="P:microtubule-based movement"/>
    <property type="evidence" value="ECO:0007669"/>
    <property type="project" value="InterPro"/>
</dbReference>
<dbReference type="InterPro" id="IPR001752">
    <property type="entry name" value="Kinesin_motor_dom"/>
</dbReference>
<dbReference type="Pfam" id="PF00225">
    <property type="entry name" value="Kinesin"/>
    <property type="match status" value="1"/>
</dbReference>
<evidence type="ECO:0000256" key="2">
    <source>
        <dbReference type="ARBA" id="ARBA00022490"/>
    </source>
</evidence>
<keyword evidence="6 10" id="KW-0175">Coiled coil</keyword>
<feature type="region of interest" description="Disordered" evidence="11">
    <location>
        <begin position="1303"/>
        <end position="1332"/>
    </location>
</feature>
<feature type="domain" description="Kinesin motor" evidence="12">
    <location>
        <begin position="3"/>
        <end position="363"/>
    </location>
</feature>
<evidence type="ECO:0000256" key="4">
    <source>
        <dbReference type="ARBA" id="ARBA00022741"/>
    </source>
</evidence>
<feature type="region of interest" description="Disordered" evidence="11">
    <location>
        <begin position="792"/>
        <end position="811"/>
    </location>
</feature>
<dbReference type="InterPro" id="IPR036871">
    <property type="entry name" value="PX_dom_sf"/>
</dbReference>
<dbReference type="InterPro" id="IPR000253">
    <property type="entry name" value="FHA_dom"/>
</dbReference>
<dbReference type="GO" id="GO:0005856">
    <property type="term" value="C:cytoskeleton"/>
    <property type="evidence" value="ECO:0007669"/>
    <property type="project" value="UniProtKB-SubCell"/>
</dbReference>
<dbReference type="PANTHER" id="PTHR47117">
    <property type="entry name" value="STAR-RELATED LIPID TRANSFER PROTEIN 9"/>
    <property type="match status" value="1"/>
</dbReference>
<evidence type="ECO:0000313" key="15">
    <source>
        <dbReference type="RefSeq" id="XP_019633694.1"/>
    </source>
</evidence>
<dbReference type="Gene3D" id="3.30.1520.10">
    <property type="entry name" value="Phox-like domain"/>
    <property type="match status" value="1"/>
</dbReference>
<dbReference type="Proteomes" id="UP000515135">
    <property type="component" value="Unplaced"/>
</dbReference>
<comment type="similarity">
    <text evidence="9">Belongs to the TRAFAC class myosin-kinesin ATPase superfamily. Kinesin family.</text>
</comment>
<keyword evidence="7 9" id="KW-0505">Motor protein</keyword>
<dbReference type="SMART" id="SM00312">
    <property type="entry name" value="PX"/>
    <property type="match status" value="1"/>
</dbReference>
<dbReference type="SMART" id="SM00129">
    <property type="entry name" value="KISc"/>
    <property type="match status" value="1"/>
</dbReference>
<dbReference type="OrthoDB" id="3176171at2759"/>
<dbReference type="InterPro" id="IPR019821">
    <property type="entry name" value="Kinesin_motor_CS"/>
</dbReference>
<dbReference type="SUPFAM" id="SSF49879">
    <property type="entry name" value="SMAD/FHA domain"/>
    <property type="match status" value="1"/>
</dbReference>
<dbReference type="Pfam" id="PF00787">
    <property type="entry name" value="PX"/>
    <property type="match status" value="1"/>
</dbReference>
<dbReference type="Gene3D" id="3.40.850.10">
    <property type="entry name" value="Kinesin motor domain"/>
    <property type="match status" value="1"/>
</dbReference>
<keyword evidence="3" id="KW-0597">Phosphoprotein</keyword>
<dbReference type="InterPro" id="IPR036961">
    <property type="entry name" value="Kinesin_motor_dom_sf"/>
</dbReference>
<feature type="coiled-coil region" evidence="10">
    <location>
        <begin position="1167"/>
        <end position="1236"/>
    </location>
</feature>
<feature type="binding site" evidence="9">
    <location>
        <begin position="102"/>
        <end position="109"/>
    </location>
    <ligand>
        <name>ATP</name>
        <dbReference type="ChEBI" id="CHEBI:30616"/>
    </ligand>
</feature>
<evidence type="ECO:0000256" key="9">
    <source>
        <dbReference type="PROSITE-ProRule" id="PRU00283"/>
    </source>
</evidence>
<evidence type="ECO:0000256" key="5">
    <source>
        <dbReference type="ARBA" id="ARBA00022840"/>
    </source>
</evidence>
<feature type="compositionally biased region" description="Basic and acidic residues" evidence="11">
    <location>
        <begin position="798"/>
        <end position="811"/>
    </location>
</feature>
<evidence type="ECO:0000259" key="13">
    <source>
        <dbReference type="PROSITE" id="PS50195"/>
    </source>
</evidence>
<dbReference type="FunFam" id="3.40.850.10:FF:000021">
    <property type="entry name" value="kinesin-like protein KIF16B isoform X1"/>
    <property type="match status" value="1"/>
</dbReference>
<keyword evidence="8" id="KW-0206">Cytoskeleton</keyword>
<evidence type="ECO:0000256" key="10">
    <source>
        <dbReference type="SAM" id="Coils"/>
    </source>
</evidence>
<dbReference type="PROSITE" id="PS50195">
    <property type="entry name" value="PX"/>
    <property type="match status" value="1"/>
</dbReference>
<dbReference type="CDD" id="cd22708">
    <property type="entry name" value="FHA_KIF16"/>
    <property type="match status" value="1"/>
</dbReference>
<organism evidence="14 15">
    <name type="scientific">Branchiostoma belcheri</name>
    <name type="common">Amphioxus</name>
    <dbReference type="NCBI Taxonomy" id="7741"/>
    <lineage>
        <taxon>Eukaryota</taxon>
        <taxon>Metazoa</taxon>
        <taxon>Chordata</taxon>
        <taxon>Cephalochordata</taxon>
        <taxon>Leptocardii</taxon>
        <taxon>Amphioxiformes</taxon>
        <taxon>Branchiostomatidae</taxon>
        <taxon>Branchiostoma</taxon>
    </lineage>
</organism>
<dbReference type="GO" id="GO:0005737">
    <property type="term" value="C:cytoplasm"/>
    <property type="evidence" value="ECO:0007669"/>
    <property type="project" value="UniProtKB-ARBA"/>
</dbReference>
<dbReference type="SUPFAM" id="SSF64268">
    <property type="entry name" value="PX domain"/>
    <property type="match status" value="1"/>
</dbReference>
<evidence type="ECO:0000256" key="7">
    <source>
        <dbReference type="ARBA" id="ARBA00023175"/>
    </source>
</evidence>
<dbReference type="GO" id="GO:0005524">
    <property type="term" value="F:ATP binding"/>
    <property type="evidence" value="ECO:0007669"/>
    <property type="project" value="UniProtKB-UniRule"/>
</dbReference>
<proteinExistence type="inferred from homology"/>
<feature type="compositionally biased region" description="Polar residues" evidence="11">
    <location>
        <begin position="1317"/>
        <end position="1332"/>
    </location>
</feature>
<dbReference type="CDD" id="cd01365">
    <property type="entry name" value="KISc_KIF1A_KIF1B"/>
    <property type="match status" value="1"/>
</dbReference>
<feature type="domain" description="PX" evidence="13">
    <location>
        <begin position="1361"/>
        <end position="1495"/>
    </location>
</feature>
<dbReference type="Pfam" id="PF00498">
    <property type="entry name" value="FHA"/>
    <property type="match status" value="1"/>
</dbReference>
<protein>
    <submittedName>
        <fullName evidence="15">Kinesin-like protein KIF16B isoform X1</fullName>
    </submittedName>
</protein>
<evidence type="ECO:0000256" key="6">
    <source>
        <dbReference type="ARBA" id="ARBA00023054"/>
    </source>
</evidence>
<feature type="region of interest" description="Disordered" evidence="11">
    <location>
        <begin position="1125"/>
        <end position="1154"/>
    </location>
</feature>
<keyword evidence="14" id="KW-1185">Reference proteome</keyword>
<keyword evidence="4 9" id="KW-0547">Nucleotide-binding</keyword>
<sequence length="1495" mass="174119">MASVKVAVRVRPLNQREIDLKSGSIIEMEAKRTTITNVKMVEGAEGDHGRERQKHFYYDYSYWSAKSSDPHFASQEQVHKDLGEDVLENAFEGYNACIFAYGQTGSGKSYTMMGDQNTPNQQGLTPRICEGLYSRIEANDEEGISYRTEVSYLEIYNERVRDLLRTPRKGMAAGHTLKVREHPKEGPYVQDLSKHLVQDYGDIEQLMDRGNSIRTTASTNMNDVSSRSHAIFTIVFTQAKFNREMPSETVSKINLVDLAGSERASATGATGDRLKEGANINKSLVTLGNVISTLADQSIASSSGHGSKKKFFIPYRDSVLTWLLKDSLGGNSKTIMIATISPAAVNYGETLSTLRYANRAKNIINKPTINEDANVKLIRELQSEIIRLKSLLGGDAGVSSMSPFGPHEAELRKLQQNEAQVKELTAQWMNKWKETYDIMKEQTLALRKEGYGVVLDSELPHLIGIDDDLLSTGITLYRLKEGKTLIGREDANPKPDIILWGVDLESNHCEIENSNGKVTLLPNNNALCSVNGDIVNQPTPLNQGAVILLGRTNMFRFNHPAEAAKLRAERKSLTPADTYPDLKMSHSMTDLSAIDENLNPAMLFNPGMELERKHRIQLEKLEEKSGTRLNLAGCLWRLRHIEELEEEHRKAEDERMAEQRAKEQELEQRRLQVEKLQQESLTVKREAEEVQQKIKKERDALKRRSMDIEKQLRDYMQEKEKFQVEKIQEIQAREEERAQFEKERKERVLERQKLEKENEEIKLRMQDELQKLEEMEETQKQAAEAAKQQIATELASLETERQQQKNRLEAEMRRLAEQEAVQRERAQRFEEDIQQQREELQQEKDEEMRLVEEEKRKVEELKTELGRLRTDANTKKQDHQKELELAVQRFEELEREKMSAIAKKEEKLQKKKDRLEREIQDGRQQLESDLEFLHHREVRLKQISEMVDFENEEERLEVEREAQAIEQERMRLQDQEQWLNDQEKELEVILAADQKVLEEEKASLQEELSKEKDRIDGLQMTQSVIERQIEESSAALERRTTKIMQDDARLNELERQRKVTVCTLEEEKKLLQEEKLQLEIIEKQQREDAEVALAEINRRQCQVDQETQEEVGKIEMQRRRLEMELSASGSHVQGKDSPRSGTSSPVSGTESPVVVREIDASSDRTEQQELLMERRQHMAEKQQLEERVKELQVIEEQYKMAKQELLEKQHKFEEERQLELDRIEMEKVKLKELEDQEKYAEAVRNPLESLVEEEVERRVQEVRLEQERRLAERDEKHKLELQQQRREMEREMRKMKMKYQARSMPSLASGEGRPTSHDTQAAVQSPTDFSLNNNRRHKTLKLKYDAILNRPVDLDVTKIKDPIKITIPRFVSRGYGKEEHFEFEVKTDVLGEVWTIFRRYSKFRELHDMMKGKYPEVNALEFPPKKLFGNKSQKLAEERRVQLEAYLNNFIAVCLRNKASPLYPRKDKPFSKRTLCDFAPFFRKGIFESSVYQVV</sequence>
<evidence type="ECO:0000256" key="3">
    <source>
        <dbReference type="ARBA" id="ARBA00022553"/>
    </source>
</evidence>
<name>A0A6P4ZI38_BRABE</name>
<dbReference type="InterPro" id="IPR027417">
    <property type="entry name" value="P-loop_NTPase"/>
</dbReference>
<dbReference type="KEGG" id="bbel:109477093"/>
<dbReference type="InterPro" id="IPR008984">
    <property type="entry name" value="SMAD_FHA_dom_sf"/>
</dbReference>
<evidence type="ECO:0000256" key="11">
    <source>
        <dbReference type="SAM" id="MobiDB-lite"/>
    </source>
</evidence>
<dbReference type="FunFam" id="2.60.200.20:FF:000005">
    <property type="entry name" value="Kinesin family member 16B"/>
    <property type="match status" value="1"/>
</dbReference>
<dbReference type="GO" id="GO:0003777">
    <property type="term" value="F:microtubule motor activity"/>
    <property type="evidence" value="ECO:0007669"/>
    <property type="project" value="InterPro"/>
</dbReference>
<dbReference type="GeneID" id="109477093"/>
<dbReference type="SUPFAM" id="SSF52540">
    <property type="entry name" value="P-loop containing nucleoside triphosphate hydrolases"/>
    <property type="match status" value="1"/>
</dbReference>
<evidence type="ECO:0000256" key="1">
    <source>
        <dbReference type="ARBA" id="ARBA00004245"/>
    </source>
</evidence>
<dbReference type="PRINTS" id="PR00380">
    <property type="entry name" value="KINESINHEAVY"/>
</dbReference>
<dbReference type="CDD" id="cd06874">
    <property type="entry name" value="PX_KIF16B_SNX23"/>
    <property type="match status" value="1"/>
</dbReference>
<dbReference type="PROSITE" id="PS50067">
    <property type="entry name" value="KINESIN_MOTOR_2"/>
    <property type="match status" value="1"/>
</dbReference>
<evidence type="ECO:0000256" key="8">
    <source>
        <dbReference type="ARBA" id="ARBA00023212"/>
    </source>
</evidence>
<keyword evidence="5 9" id="KW-0067">ATP-binding</keyword>
<comment type="subcellular location">
    <subcellularLocation>
        <location evidence="1">Cytoplasm</location>
        <location evidence="1">Cytoskeleton</location>
    </subcellularLocation>
</comment>
<accession>A0A6P4ZI38</accession>
<feature type="compositionally biased region" description="Polar residues" evidence="11">
    <location>
        <begin position="1139"/>
        <end position="1150"/>
    </location>
</feature>
<dbReference type="Gene3D" id="2.60.200.20">
    <property type="match status" value="1"/>
</dbReference>
<dbReference type="PANTHER" id="PTHR47117:SF6">
    <property type="entry name" value="KINESIN-LIKE PROTEIN KIF16B"/>
    <property type="match status" value="1"/>
</dbReference>
<dbReference type="GO" id="GO:0035091">
    <property type="term" value="F:phosphatidylinositol binding"/>
    <property type="evidence" value="ECO:0007669"/>
    <property type="project" value="InterPro"/>
</dbReference>
<evidence type="ECO:0000259" key="12">
    <source>
        <dbReference type="PROSITE" id="PS50067"/>
    </source>
</evidence>
<evidence type="ECO:0000313" key="14">
    <source>
        <dbReference type="Proteomes" id="UP000515135"/>
    </source>
</evidence>
<dbReference type="PROSITE" id="PS00411">
    <property type="entry name" value="KINESIN_MOTOR_1"/>
    <property type="match status" value="1"/>
</dbReference>